<gene>
    <name evidence="3" type="ORF">GJ744_009259</name>
</gene>
<feature type="compositionally biased region" description="Basic and acidic residues" evidence="1">
    <location>
        <begin position="25"/>
        <end position="42"/>
    </location>
</feature>
<feature type="compositionally biased region" description="Basic residues" evidence="1">
    <location>
        <begin position="1"/>
        <end position="11"/>
    </location>
</feature>
<feature type="transmembrane region" description="Helical" evidence="2">
    <location>
        <begin position="178"/>
        <end position="205"/>
    </location>
</feature>
<keyword evidence="2" id="KW-0472">Membrane</keyword>
<evidence type="ECO:0000256" key="1">
    <source>
        <dbReference type="SAM" id="MobiDB-lite"/>
    </source>
</evidence>
<feature type="region of interest" description="Disordered" evidence="1">
    <location>
        <begin position="1"/>
        <end position="45"/>
    </location>
</feature>
<dbReference type="AlphaFoldDB" id="A0A8H7E6A6"/>
<keyword evidence="2" id="KW-1133">Transmembrane helix</keyword>
<sequence>MPSPRTTRRPQAKLDESEEPYDQQSDEHPDEHSDEQSHRGSDWDSDLDAFHQAQSRGPPMVEDDHHDLSRLLAPENNVVYSGHFDHGLETSHIPARGIPNLVSSLSLLGYLPNSRPASYVHTTQDERSDTIKWISMQGDWALVRIHDPRYFNPNRVIMPEGPGTVASRTSELPPRGNVFLANVFLANIFLANVFLANIFLANVFLATNNSQLRPSYCSGVKTGLFLPHSAKMKETWALYTQCCKLG</sequence>
<evidence type="ECO:0000313" key="3">
    <source>
        <dbReference type="EMBL" id="KAF7508406.1"/>
    </source>
</evidence>
<organism evidence="3 4">
    <name type="scientific">Endocarpon pusillum</name>
    <dbReference type="NCBI Taxonomy" id="364733"/>
    <lineage>
        <taxon>Eukaryota</taxon>
        <taxon>Fungi</taxon>
        <taxon>Dikarya</taxon>
        <taxon>Ascomycota</taxon>
        <taxon>Pezizomycotina</taxon>
        <taxon>Eurotiomycetes</taxon>
        <taxon>Chaetothyriomycetidae</taxon>
        <taxon>Verrucariales</taxon>
        <taxon>Verrucariaceae</taxon>
        <taxon>Endocarpon</taxon>
    </lineage>
</organism>
<dbReference type="EMBL" id="JAACFV010000054">
    <property type="protein sequence ID" value="KAF7508406.1"/>
    <property type="molecule type" value="Genomic_DNA"/>
</dbReference>
<keyword evidence="2" id="KW-0812">Transmembrane</keyword>
<keyword evidence="4" id="KW-1185">Reference proteome</keyword>
<evidence type="ECO:0000313" key="4">
    <source>
        <dbReference type="Proteomes" id="UP000606974"/>
    </source>
</evidence>
<comment type="caution">
    <text evidence="3">The sequence shown here is derived from an EMBL/GenBank/DDBJ whole genome shotgun (WGS) entry which is preliminary data.</text>
</comment>
<dbReference type="Proteomes" id="UP000606974">
    <property type="component" value="Unassembled WGS sequence"/>
</dbReference>
<protein>
    <submittedName>
        <fullName evidence="3">Uncharacterized protein</fullName>
    </submittedName>
</protein>
<proteinExistence type="predicted"/>
<evidence type="ECO:0000256" key="2">
    <source>
        <dbReference type="SAM" id="Phobius"/>
    </source>
</evidence>
<name>A0A8H7E6A6_9EURO</name>
<reference evidence="3" key="1">
    <citation type="submission" date="2020-02" db="EMBL/GenBank/DDBJ databases">
        <authorList>
            <person name="Palmer J.M."/>
        </authorList>
    </citation>
    <scope>NUCLEOTIDE SEQUENCE</scope>
    <source>
        <strain evidence="3">EPUS1.4</strain>
        <tissue evidence="3">Thallus</tissue>
    </source>
</reference>
<accession>A0A8H7E6A6</accession>